<name>A0A9N9GKT7_9GLOM</name>
<dbReference type="EMBL" id="CAJVPI010001502">
    <property type="protein sequence ID" value="CAG8615802.1"/>
    <property type="molecule type" value="Genomic_DNA"/>
</dbReference>
<comment type="caution">
    <text evidence="1">The sequence shown here is derived from an EMBL/GenBank/DDBJ whole genome shotgun (WGS) entry which is preliminary data.</text>
</comment>
<organism evidence="1 2">
    <name type="scientific">Paraglomus brasilianum</name>
    <dbReference type="NCBI Taxonomy" id="144538"/>
    <lineage>
        <taxon>Eukaryota</taxon>
        <taxon>Fungi</taxon>
        <taxon>Fungi incertae sedis</taxon>
        <taxon>Mucoromycota</taxon>
        <taxon>Glomeromycotina</taxon>
        <taxon>Glomeromycetes</taxon>
        <taxon>Paraglomerales</taxon>
        <taxon>Paraglomeraceae</taxon>
        <taxon>Paraglomus</taxon>
    </lineage>
</organism>
<protein>
    <submittedName>
        <fullName evidence="1">2350_t:CDS:1</fullName>
    </submittedName>
</protein>
<dbReference type="AlphaFoldDB" id="A0A9N9GKT7"/>
<reference evidence="1" key="1">
    <citation type="submission" date="2021-06" db="EMBL/GenBank/DDBJ databases">
        <authorList>
            <person name="Kallberg Y."/>
            <person name="Tangrot J."/>
            <person name="Rosling A."/>
        </authorList>
    </citation>
    <scope>NUCLEOTIDE SEQUENCE</scope>
    <source>
        <strain evidence="1">BR232B</strain>
    </source>
</reference>
<gene>
    <name evidence="1" type="ORF">PBRASI_LOCUS8425</name>
</gene>
<proteinExistence type="predicted"/>
<evidence type="ECO:0000313" key="1">
    <source>
        <dbReference type="EMBL" id="CAG8615802.1"/>
    </source>
</evidence>
<dbReference type="Proteomes" id="UP000789739">
    <property type="component" value="Unassembled WGS sequence"/>
</dbReference>
<keyword evidence="2" id="KW-1185">Reference proteome</keyword>
<accession>A0A9N9GKT7</accession>
<evidence type="ECO:0000313" key="2">
    <source>
        <dbReference type="Proteomes" id="UP000789739"/>
    </source>
</evidence>
<sequence>MGTTGLVELILFHRVFSTNSLVHFNIVQTDDPAILFKAGLWTYVISWGEVRINETLAADSSK</sequence>